<reference evidence="1 2" key="1">
    <citation type="submission" date="2018-07" db="EMBL/GenBank/DDBJ databases">
        <title>The draft genome of Phyllobacterium salinisoli.</title>
        <authorList>
            <person name="Liu L."/>
            <person name="Li L."/>
            <person name="Zhang X."/>
            <person name="Liang L."/>
        </authorList>
    </citation>
    <scope>NUCLEOTIDE SEQUENCE [LARGE SCALE GENOMIC DNA]</scope>
    <source>
        <strain evidence="1 2">LLAN61</strain>
    </source>
</reference>
<comment type="caution">
    <text evidence="1">The sequence shown here is derived from an EMBL/GenBank/DDBJ whole genome shotgun (WGS) entry which is preliminary data.</text>
</comment>
<dbReference type="OrthoDB" id="8116929at2"/>
<keyword evidence="2" id="KW-1185">Reference proteome</keyword>
<proteinExistence type="predicted"/>
<name>A0A368K799_9HYPH</name>
<sequence length="90" mass="9877">MSSKQTILEIQTVHGKTEKPSSFLNIQALRQAAVRLADLHRAGSSLNTRDLVALLICHAARSRRASLPFAPVHLHTADPLGKTAIRMSFH</sequence>
<gene>
    <name evidence="1" type="ORF">DUT91_08705</name>
</gene>
<organism evidence="1 2">
    <name type="scientific">Phyllobacterium salinisoli</name>
    <dbReference type="NCBI Taxonomy" id="1899321"/>
    <lineage>
        <taxon>Bacteria</taxon>
        <taxon>Pseudomonadati</taxon>
        <taxon>Pseudomonadota</taxon>
        <taxon>Alphaproteobacteria</taxon>
        <taxon>Hyphomicrobiales</taxon>
        <taxon>Phyllobacteriaceae</taxon>
        <taxon>Phyllobacterium</taxon>
    </lineage>
</organism>
<dbReference type="EMBL" id="QOZG01000003">
    <property type="protein sequence ID" value="RCS24353.1"/>
    <property type="molecule type" value="Genomic_DNA"/>
</dbReference>
<evidence type="ECO:0000313" key="2">
    <source>
        <dbReference type="Proteomes" id="UP000253420"/>
    </source>
</evidence>
<dbReference type="RefSeq" id="WP_114439972.1">
    <property type="nucleotide sequence ID" value="NZ_QOZG01000003.1"/>
</dbReference>
<dbReference type="Proteomes" id="UP000253420">
    <property type="component" value="Unassembled WGS sequence"/>
</dbReference>
<evidence type="ECO:0000313" key="1">
    <source>
        <dbReference type="EMBL" id="RCS24353.1"/>
    </source>
</evidence>
<dbReference type="AlphaFoldDB" id="A0A368K799"/>
<protein>
    <submittedName>
        <fullName evidence="1">Uncharacterized protein</fullName>
    </submittedName>
</protein>
<accession>A0A368K799</accession>